<comment type="caution">
    <text evidence="1">The sequence shown here is derived from an EMBL/GenBank/DDBJ whole genome shotgun (WGS) entry which is preliminary data.</text>
</comment>
<dbReference type="Pfam" id="PF19746">
    <property type="entry name" value="DUF6233"/>
    <property type="match status" value="1"/>
</dbReference>
<protein>
    <submittedName>
        <fullName evidence="1">DUF6233 domain-containing protein</fullName>
    </submittedName>
</protein>
<dbReference type="RefSeq" id="WP_229912230.1">
    <property type="nucleotide sequence ID" value="NZ_BNBM01000017.1"/>
</dbReference>
<evidence type="ECO:0000313" key="1">
    <source>
        <dbReference type="EMBL" id="MER7377175.1"/>
    </source>
</evidence>
<reference evidence="1 2" key="1">
    <citation type="submission" date="2024-06" db="EMBL/GenBank/DDBJ databases">
        <title>The Natural Products Discovery Center: Release of the First 8490 Sequenced Strains for Exploring Actinobacteria Biosynthetic Diversity.</title>
        <authorList>
            <person name="Kalkreuter E."/>
            <person name="Kautsar S.A."/>
            <person name="Yang D."/>
            <person name="Bader C.D."/>
            <person name="Teijaro C.N."/>
            <person name="Fluegel L."/>
            <person name="Davis C.M."/>
            <person name="Simpson J.R."/>
            <person name="Lauterbach L."/>
            <person name="Steele A.D."/>
            <person name="Gui C."/>
            <person name="Meng S."/>
            <person name="Li G."/>
            <person name="Viehrig K."/>
            <person name="Ye F."/>
            <person name="Su P."/>
            <person name="Kiefer A.F."/>
            <person name="Nichols A."/>
            <person name="Cepeda A.J."/>
            <person name="Yan W."/>
            <person name="Fan B."/>
            <person name="Jiang Y."/>
            <person name="Adhikari A."/>
            <person name="Zheng C.-J."/>
            <person name="Schuster L."/>
            <person name="Cowan T.M."/>
            <person name="Smanski M.J."/>
            <person name="Chevrette M.G."/>
            <person name="De Carvalho L.P.S."/>
            <person name="Shen B."/>
        </authorList>
    </citation>
    <scope>NUCLEOTIDE SEQUENCE [LARGE SCALE GENOMIC DNA]</scope>
    <source>
        <strain evidence="1 2">NPDC000155</strain>
    </source>
</reference>
<gene>
    <name evidence="1" type="ORF">ABT384_31550</name>
</gene>
<dbReference type="InterPro" id="IPR046200">
    <property type="entry name" value="DUF6233"/>
</dbReference>
<dbReference type="EMBL" id="JBEPFB010000017">
    <property type="protein sequence ID" value="MER7377175.1"/>
    <property type="molecule type" value="Genomic_DNA"/>
</dbReference>
<name>A0ABV1Y0C9_9ACTN</name>
<accession>A0ABV1Y0C9</accession>
<proteinExistence type="predicted"/>
<sequence length="165" mass="18562">MPSTDPTPPEVRVILPDRQEVRGYLHERRQWPRGGWMYQVGIPVWANIEGEGIEAREYRVWLIPGEQVQPIDGVSYDQVPKYALPKEGTSEPDENRWGWKVQRIRPRDGRPGAVIMHVWDCPDAPAGDSEIDVHEALDFMRSTAGAVLCKECDAAIALGPLLPPS</sequence>
<dbReference type="Proteomes" id="UP001486207">
    <property type="component" value="Unassembled WGS sequence"/>
</dbReference>
<organism evidence="1 2">
    <name type="scientific">Streptomyces lanatus</name>
    <dbReference type="NCBI Taxonomy" id="66900"/>
    <lineage>
        <taxon>Bacteria</taxon>
        <taxon>Bacillati</taxon>
        <taxon>Actinomycetota</taxon>
        <taxon>Actinomycetes</taxon>
        <taxon>Kitasatosporales</taxon>
        <taxon>Streptomycetaceae</taxon>
        <taxon>Streptomyces</taxon>
    </lineage>
</organism>
<keyword evidence="2" id="KW-1185">Reference proteome</keyword>
<evidence type="ECO:0000313" key="2">
    <source>
        <dbReference type="Proteomes" id="UP001486207"/>
    </source>
</evidence>